<accession>A0A7R8CL44</accession>
<dbReference type="EMBL" id="HG994593">
    <property type="protein sequence ID" value="CAF2852383.1"/>
    <property type="molecule type" value="Genomic_DNA"/>
</dbReference>
<evidence type="ECO:0000313" key="1">
    <source>
        <dbReference type="EMBL" id="CAF2852383.1"/>
    </source>
</evidence>
<keyword evidence="2" id="KW-1185">Reference proteome</keyword>
<dbReference type="Proteomes" id="UP000675881">
    <property type="component" value="Chromosome 14"/>
</dbReference>
<gene>
    <name evidence="1" type="ORF">LSAA_5551</name>
</gene>
<sequence length="171" mass="19645">MDRTFEYEKVLKKQNRNVYHPEKKKTVITFLLLLILIPFQRNRFGASGEGMLVPHDGPNGDSITPSKNHLRCLMRRRTVQKQRQCLTRGPQIEITQRDVPLSVNMPIKSLTQQSDGVLSDEICKRRSRVSPKKPNKSHIDLSKVLEHRISSLAMSKINKLYMGNSPIRSGK</sequence>
<dbReference type="AlphaFoldDB" id="A0A7R8CL44"/>
<reference evidence="1" key="1">
    <citation type="submission" date="2021-02" db="EMBL/GenBank/DDBJ databases">
        <authorList>
            <person name="Bekaert M."/>
        </authorList>
    </citation>
    <scope>NUCLEOTIDE SEQUENCE</scope>
    <source>
        <strain evidence="1">IoA-00</strain>
    </source>
</reference>
<evidence type="ECO:0000313" key="2">
    <source>
        <dbReference type="Proteomes" id="UP000675881"/>
    </source>
</evidence>
<protein>
    <submittedName>
        <fullName evidence="1">(salmon louse) hypothetical protein</fullName>
    </submittedName>
</protein>
<proteinExistence type="predicted"/>
<name>A0A7R8CL44_LEPSM</name>
<organism evidence="1 2">
    <name type="scientific">Lepeophtheirus salmonis</name>
    <name type="common">Salmon louse</name>
    <name type="synonym">Caligus salmonis</name>
    <dbReference type="NCBI Taxonomy" id="72036"/>
    <lineage>
        <taxon>Eukaryota</taxon>
        <taxon>Metazoa</taxon>
        <taxon>Ecdysozoa</taxon>
        <taxon>Arthropoda</taxon>
        <taxon>Crustacea</taxon>
        <taxon>Multicrustacea</taxon>
        <taxon>Hexanauplia</taxon>
        <taxon>Copepoda</taxon>
        <taxon>Siphonostomatoida</taxon>
        <taxon>Caligidae</taxon>
        <taxon>Lepeophtheirus</taxon>
    </lineage>
</organism>